<dbReference type="Gene3D" id="1.25.10.10">
    <property type="entry name" value="Leucine-rich Repeat Variant"/>
    <property type="match status" value="1"/>
</dbReference>
<dbReference type="Pfam" id="PF22646">
    <property type="entry name" value="PPP2R1A-like_HEAT"/>
    <property type="match status" value="1"/>
</dbReference>
<sequence>MNRQQADPGFVLNFFTEELRSDNVHHRLFAASNISLVAAAMGPEHARTELMQFLLSANQLDGEVQMSLAQCLGSLVKYVGGPEYANVLLGPLKVLASAEESVVRDKAIESMNIVCNSIPAAQADVSLMQTARDLSTAEFFTSRSSACAFIVAIYEKVNEANKSNLRQIYKSLVKDETPMVRRSALKNLPKLCEALPANIIISDIAKDILMSSANDDEDSVRLLLPPSLSIISEKLNDQDRINLIIALSKNLVKDGSWRVRSAFAKEFPAIAKPFSVEVLTTELCPLLFRLLRDPEAETKTAACQTVSGILPYIAKEQTFVAEKLIPELKPLTNDGAPQVRREVALHLMELAPIIGNHNTSLSIIPLFLQILIDTDNEASVALLNSLLTHVDEVDLASITPAILPTILEIAGDTHWRVKVVIIQLIPHFAKVLGVEEFGKQVFQLVQTWLSDLFFSVRDEMTKQLGPLVTVLGQDWCTQTLTPVILALKLDKNYLIRQVTLLSVMQLKNSLQPAVFVKQFLPTVLYMATDRVANVRVLVSKALLLFIGIGEQKVQQQLQTILKQLSNDNDSDVKYFACMALLKCQ</sequence>
<comment type="similarity">
    <text evidence="2">Belongs to the phosphatase 2A regulatory subunit A family.</text>
</comment>
<dbReference type="OMA" id="EALVMIT"/>
<dbReference type="PANTHER" id="PTHR10648:SF4">
    <property type="entry name" value="PROTEIN PHOSPHATASE 2 (FORMERLY 2A), REGULATORY SUBUNIT A, BETA ISOFORM-RELATED"/>
    <property type="match status" value="1"/>
</dbReference>
<protein>
    <submittedName>
        <fullName evidence="5">HEAT repeat family protein</fullName>
    </submittedName>
</protein>
<keyword evidence="1" id="KW-0677">Repeat</keyword>
<organism evidence="5 6">
    <name type="scientific">Trichomonas vaginalis (strain ATCC PRA-98 / G3)</name>
    <dbReference type="NCBI Taxonomy" id="412133"/>
    <lineage>
        <taxon>Eukaryota</taxon>
        <taxon>Metamonada</taxon>
        <taxon>Parabasalia</taxon>
        <taxon>Trichomonadida</taxon>
        <taxon>Trichomonadidae</taxon>
        <taxon>Trichomonas</taxon>
    </lineage>
</organism>
<dbReference type="VEuPathDB" id="TrichDB:TVAGG3_0394650"/>
<feature type="repeat" description="HEAT" evidence="3">
    <location>
        <begin position="283"/>
        <end position="318"/>
    </location>
</feature>
<dbReference type="Proteomes" id="UP000001542">
    <property type="component" value="Unassembled WGS sequence"/>
</dbReference>
<dbReference type="GO" id="GO:0005829">
    <property type="term" value="C:cytosol"/>
    <property type="evidence" value="ECO:0000318"/>
    <property type="project" value="GO_Central"/>
</dbReference>
<dbReference type="SMR" id="A2E6A5"/>
<dbReference type="InterPro" id="IPR021133">
    <property type="entry name" value="HEAT_type_2"/>
</dbReference>
<evidence type="ECO:0000313" key="6">
    <source>
        <dbReference type="Proteomes" id="UP000001542"/>
    </source>
</evidence>
<dbReference type="FunFam" id="1.25.10.10:FF:000318">
    <property type="entry name" value="Serine/threonine-protein phosphatase 2A regulatory subunit A gamma isoform"/>
    <property type="match status" value="1"/>
</dbReference>
<feature type="repeat" description="HEAT" evidence="3">
    <location>
        <begin position="402"/>
        <end position="440"/>
    </location>
</feature>
<dbReference type="AlphaFoldDB" id="A2E6A5"/>
<dbReference type="PROSITE" id="PS50077">
    <property type="entry name" value="HEAT_REPEAT"/>
    <property type="match status" value="4"/>
</dbReference>
<feature type="domain" description="Phosphatase PP2A regulatory subunit A/Splicing factor 3B subunit 1-like HEAT repeat" evidence="4">
    <location>
        <begin position="278"/>
        <end position="355"/>
    </location>
</feature>
<dbReference type="GO" id="GO:0005634">
    <property type="term" value="C:nucleus"/>
    <property type="evidence" value="ECO:0000318"/>
    <property type="project" value="GO_Central"/>
</dbReference>
<accession>A2E6A5</accession>
<dbReference type="KEGG" id="tva:4769786"/>
<evidence type="ECO:0000256" key="1">
    <source>
        <dbReference type="ARBA" id="ARBA00022737"/>
    </source>
</evidence>
<dbReference type="GO" id="GO:0005737">
    <property type="term" value="C:cytoplasm"/>
    <property type="evidence" value="ECO:0000318"/>
    <property type="project" value="GO_Central"/>
</dbReference>
<dbReference type="STRING" id="5722.A2E6A5"/>
<dbReference type="OrthoDB" id="340346at2759"/>
<evidence type="ECO:0000256" key="3">
    <source>
        <dbReference type="PROSITE-ProRule" id="PRU00103"/>
    </source>
</evidence>
<dbReference type="SUPFAM" id="SSF48371">
    <property type="entry name" value="ARM repeat"/>
    <property type="match status" value="1"/>
</dbReference>
<dbReference type="InterPro" id="IPR011989">
    <property type="entry name" value="ARM-like"/>
</dbReference>
<dbReference type="RefSeq" id="XP_001324051.1">
    <property type="nucleotide sequence ID" value="XM_001324016.1"/>
</dbReference>
<dbReference type="GO" id="GO:0019888">
    <property type="term" value="F:protein phosphatase regulator activity"/>
    <property type="evidence" value="ECO:0000318"/>
    <property type="project" value="GO_Central"/>
</dbReference>
<evidence type="ECO:0000313" key="5">
    <source>
        <dbReference type="EMBL" id="EAY11828.1"/>
    </source>
</evidence>
<gene>
    <name evidence="5" type="ORF">TVAG_459000</name>
</gene>
<dbReference type="InterPro" id="IPR016024">
    <property type="entry name" value="ARM-type_fold"/>
</dbReference>
<evidence type="ECO:0000259" key="4">
    <source>
        <dbReference type="Pfam" id="PF22646"/>
    </source>
</evidence>
<feature type="repeat" description="HEAT" evidence="3">
    <location>
        <begin position="165"/>
        <end position="203"/>
    </location>
</feature>
<dbReference type="VEuPathDB" id="TrichDB:TVAG_459000"/>
<reference evidence="5" key="1">
    <citation type="submission" date="2006-10" db="EMBL/GenBank/DDBJ databases">
        <authorList>
            <person name="Amadeo P."/>
            <person name="Zhao Q."/>
            <person name="Wortman J."/>
            <person name="Fraser-Liggett C."/>
            <person name="Carlton J."/>
        </authorList>
    </citation>
    <scope>NUCLEOTIDE SEQUENCE</scope>
    <source>
        <strain evidence="5">G3</strain>
    </source>
</reference>
<dbReference type="InterPro" id="IPR054573">
    <property type="entry name" value="PP2A/SF3B1-like_HEAT"/>
</dbReference>
<proteinExistence type="inferred from homology"/>
<dbReference type="GO" id="GO:0000159">
    <property type="term" value="C:protein phosphatase type 2A complex"/>
    <property type="evidence" value="ECO:0000318"/>
    <property type="project" value="GO_Central"/>
</dbReference>
<evidence type="ECO:0000256" key="2">
    <source>
        <dbReference type="ARBA" id="ARBA00038332"/>
    </source>
</evidence>
<dbReference type="FunCoup" id="A2E6A5">
    <property type="interactions" value="213"/>
</dbReference>
<dbReference type="InParanoid" id="A2E6A5"/>
<dbReference type="eggNOG" id="KOG0211">
    <property type="taxonomic scope" value="Eukaryota"/>
</dbReference>
<keyword evidence="6" id="KW-1185">Reference proteome</keyword>
<reference evidence="5" key="2">
    <citation type="journal article" date="2007" name="Science">
        <title>Draft genome sequence of the sexually transmitted pathogen Trichomonas vaginalis.</title>
        <authorList>
            <person name="Carlton J.M."/>
            <person name="Hirt R.P."/>
            <person name="Silva J.C."/>
            <person name="Delcher A.L."/>
            <person name="Schatz M."/>
            <person name="Zhao Q."/>
            <person name="Wortman J.R."/>
            <person name="Bidwell S.L."/>
            <person name="Alsmark U.C.M."/>
            <person name="Besteiro S."/>
            <person name="Sicheritz-Ponten T."/>
            <person name="Noel C.J."/>
            <person name="Dacks J.B."/>
            <person name="Foster P.G."/>
            <person name="Simillion C."/>
            <person name="Van de Peer Y."/>
            <person name="Miranda-Saavedra D."/>
            <person name="Barton G.J."/>
            <person name="Westrop G.D."/>
            <person name="Mueller S."/>
            <person name="Dessi D."/>
            <person name="Fiori P.L."/>
            <person name="Ren Q."/>
            <person name="Paulsen I."/>
            <person name="Zhang H."/>
            <person name="Bastida-Corcuera F.D."/>
            <person name="Simoes-Barbosa A."/>
            <person name="Brown M.T."/>
            <person name="Hayes R.D."/>
            <person name="Mukherjee M."/>
            <person name="Okumura C.Y."/>
            <person name="Schneider R."/>
            <person name="Smith A.J."/>
            <person name="Vanacova S."/>
            <person name="Villalvazo M."/>
            <person name="Haas B.J."/>
            <person name="Pertea M."/>
            <person name="Feldblyum T.V."/>
            <person name="Utterback T.R."/>
            <person name="Shu C.L."/>
            <person name="Osoegawa K."/>
            <person name="de Jong P.J."/>
            <person name="Hrdy I."/>
            <person name="Horvathova L."/>
            <person name="Zubacova Z."/>
            <person name="Dolezal P."/>
            <person name="Malik S.B."/>
            <person name="Logsdon J.M. Jr."/>
            <person name="Henze K."/>
            <person name="Gupta A."/>
            <person name="Wang C.C."/>
            <person name="Dunne R.L."/>
            <person name="Upcroft J.A."/>
            <person name="Upcroft P."/>
            <person name="White O."/>
            <person name="Salzberg S.L."/>
            <person name="Tang P."/>
            <person name="Chiu C.-H."/>
            <person name="Lee Y.-S."/>
            <person name="Embley T.M."/>
            <person name="Coombs G.H."/>
            <person name="Mottram J.C."/>
            <person name="Tachezy J."/>
            <person name="Fraser-Liggett C.M."/>
            <person name="Johnson P.J."/>
        </authorList>
    </citation>
    <scope>NUCLEOTIDE SEQUENCE [LARGE SCALE GENOMIC DNA]</scope>
    <source>
        <strain evidence="5">G3</strain>
    </source>
</reference>
<dbReference type="InterPro" id="IPR051023">
    <property type="entry name" value="PP2A_Regulatory_Subunit_A"/>
</dbReference>
<name>A2E6A5_TRIV3</name>
<feature type="repeat" description="HEAT" evidence="3">
    <location>
        <begin position="324"/>
        <end position="360"/>
    </location>
</feature>
<dbReference type="PANTHER" id="PTHR10648">
    <property type="entry name" value="SERINE/THREONINE-PROTEIN PHOSPHATASE PP2A 65 KDA REGULATORY SUBUNIT"/>
    <property type="match status" value="1"/>
</dbReference>
<dbReference type="EMBL" id="DS113312">
    <property type="protein sequence ID" value="EAY11828.1"/>
    <property type="molecule type" value="Genomic_DNA"/>
</dbReference>